<feature type="short sequence motif" description="GXGXXG" evidence="3">
    <location>
        <begin position="18"/>
        <end position="23"/>
    </location>
</feature>
<dbReference type="SUPFAM" id="SSF52151">
    <property type="entry name" value="FabD/lysophospholipase-like"/>
    <property type="match status" value="1"/>
</dbReference>
<dbReference type="Pfam" id="PF01734">
    <property type="entry name" value="Patatin"/>
    <property type="match status" value="1"/>
</dbReference>
<evidence type="ECO:0000256" key="2">
    <source>
        <dbReference type="PROSITE-ProRule" id="PRU00339"/>
    </source>
</evidence>
<evidence type="ECO:0000259" key="4">
    <source>
        <dbReference type="PROSITE" id="PS51635"/>
    </source>
</evidence>
<dbReference type="GO" id="GO:0043531">
    <property type="term" value="F:ADP binding"/>
    <property type="evidence" value="ECO:0007669"/>
    <property type="project" value="InterPro"/>
</dbReference>
<evidence type="ECO:0000256" key="1">
    <source>
        <dbReference type="ARBA" id="ARBA00023098"/>
    </source>
</evidence>
<dbReference type="InterPro" id="IPR027417">
    <property type="entry name" value="P-loop_NTPase"/>
</dbReference>
<feature type="domain" description="PNPLA" evidence="4">
    <location>
        <begin position="14"/>
        <end position="212"/>
    </location>
</feature>
<dbReference type="SUPFAM" id="SSF48452">
    <property type="entry name" value="TPR-like"/>
    <property type="match status" value="4"/>
</dbReference>
<dbReference type="SMART" id="SM00028">
    <property type="entry name" value="TPR"/>
    <property type="match status" value="11"/>
</dbReference>
<feature type="repeat" description="TPR" evidence="2">
    <location>
        <begin position="1230"/>
        <end position="1263"/>
    </location>
</feature>
<dbReference type="InterPro" id="IPR016035">
    <property type="entry name" value="Acyl_Trfase/lysoPLipase"/>
</dbReference>
<dbReference type="PANTHER" id="PTHR46082">
    <property type="entry name" value="ATP/GTP-BINDING PROTEIN-RELATED"/>
    <property type="match status" value="1"/>
</dbReference>
<protein>
    <recommendedName>
        <fullName evidence="4">PNPLA domain-containing protein</fullName>
    </recommendedName>
</protein>
<dbReference type="InterPro" id="IPR002182">
    <property type="entry name" value="NB-ARC"/>
</dbReference>
<evidence type="ECO:0000256" key="3">
    <source>
        <dbReference type="PROSITE-ProRule" id="PRU01161"/>
    </source>
</evidence>
<comment type="caution">
    <text evidence="5">The sequence shown here is derived from an EMBL/GenBank/DDBJ whole genome shotgun (WGS) entry which is preliminary data.</text>
</comment>
<dbReference type="EMBL" id="CAJMWV010003193">
    <property type="protein sequence ID" value="CAE6478009.1"/>
    <property type="molecule type" value="Genomic_DNA"/>
</dbReference>
<keyword evidence="2" id="KW-0802">TPR repeat</keyword>
<dbReference type="PRINTS" id="PR00381">
    <property type="entry name" value="KINESINLIGHT"/>
</dbReference>
<sequence length="1283" mass="143729">MQNNQQNSEGLNVLCIDGGGVRGLSSLLILQEIIHRVESIKASGKVHPYEHFDLITGTGTGGIIACMLGRLRIPVEKAKLEFAKLAAGVFKDKKLSGTTMYKGTKLQEALKTLVREATGDEGEMMNENRDSGTCKTVVFAMARHNLNAGLPVLFRSYTVTTNPGPDCTIWEALYATMAHPELFKGIDILESSVPQSFIGGELGCSNPLGHVLAEVDRIYPDRQVACIISIGAGHARTIQVPSPSRWHRAQDVIVMKDMATDSERVAEDITLRFQNTGGVYFRLNVDQGMQNMKDGSWERMGEAMQHTRAYMQRNGPNQKLDQAARASTERRGAVLTSHAAGQIPRVLEATKRLTGFKRCPAPTKFYTGQNDENTQVIACITGGKNEQRICVVYGLGGVGKTQLVLNVVEHTWNEWDHVIYIDASSTESIEKVLKEFGLAKMIGQTYYDVINWLVASGERWLMVFDNADTASTNIRKYIPARGQGGSVLITTRLPDLANFAEGPGSVCHLSSMNPADGTALLVKIASSRDQCLSDDDTKAAEQLDVGYLALAIVHASAYIAHSPSMTIAKYRSVFLSQRRRMLEEYNKLPISAKLDERGDTVYTTWKMCYDQLKPESRELLWLIAYLHYDGIFEDMFRRAAQNMHSQKYSLPLTDLQSQAQTHVIRYLSTFLDTDGNWDTIKFAEVMSDLTSFSLIDFDRMNMTYRVHVLVHDWAKTVVPPAAGLGVESTATLLSLSIDYETDNKSLAFKRQLGPYVSSVLTHHPNIGANHAYYMKSVYWCTGQWSRVLKLLQPVVRAFKQVLGDEHPSTLTSMNNLALTYSDLGRHDEAEQLQVKVLDTRKRVLGEEHPSTLMSMHNLASTYSHLGRPNEAEQLQVKVLDTRKQVLGEEHPDTLTSTNNLASTYSDLGRHNEAEQLQVKVLDTHKQVLGEEHPHTLTSMNNLAYTHSHLGRYNEAEQLQVKVLDTRKRVLGEEHPSTLMSMNNLASTYSDLGRHNEAEQLQVKVLDTRKRVLGEEHPSTLTSMDNLASTYSHLGRHNEAEQLKVQALDACKRVLGEEHPSTLTSMNNLALTYSDLGRHDEAEQLQVKVLDTHKQVLGEEHPDTLMSMNNLAYTHSHLGRYNEAEQLKAKVVEVHKQVLGEEHPDTLRFMSNLASTYSHLGRHNEAEQLQVKVLDTQKQVLGEEHPSTLMSMNNLASIYSHLGRHNEAEQLQVKVLDTRKRVLGEEHPDTLTSMNHLAQTYSALGRSDKAIQLYRKVISIAEQTLSKQHPHTQLFHTNLKDMQN</sequence>
<gene>
    <name evidence="5" type="ORF">RDB_LOCUS94981</name>
</gene>
<keyword evidence="1" id="KW-0443">Lipid metabolism</keyword>
<dbReference type="Gene3D" id="3.40.50.300">
    <property type="entry name" value="P-loop containing nucleotide triphosphate hydrolases"/>
    <property type="match status" value="1"/>
</dbReference>
<dbReference type="PANTHER" id="PTHR46082:SF11">
    <property type="entry name" value="AAA+ ATPASE DOMAIN-CONTAINING PROTEIN-RELATED"/>
    <property type="match status" value="1"/>
</dbReference>
<dbReference type="Gene3D" id="1.25.40.10">
    <property type="entry name" value="Tetratricopeptide repeat domain"/>
    <property type="match status" value="3"/>
</dbReference>
<dbReference type="PROSITE" id="PS50005">
    <property type="entry name" value="TPR"/>
    <property type="match status" value="1"/>
</dbReference>
<dbReference type="GO" id="GO:0046486">
    <property type="term" value="P:glycerolipid metabolic process"/>
    <property type="evidence" value="ECO:0007669"/>
    <property type="project" value="UniProtKB-ARBA"/>
</dbReference>
<evidence type="ECO:0000313" key="5">
    <source>
        <dbReference type="EMBL" id="CAE6478009.1"/>
    </source>
</evidence>
<organism evidence="5 6">
    <name type="scientific">Rhizoctonia solani</name>
    <dbReference type="NCBI Taxonomy" id="456999"/>
    <lineage>
        <taxon>Eukaryota</taxon>
        <taxon>Fungi</taxon>
        <taxon>Dikarya</taxon>
        <taxon>Basidiomycota</taxon>
        <taxon>Agaricomycotina</taxon>
        <taxon>Agaricomycetes</taxon>
        <taxon>Cantharellales</taxon>
        <taxon>Ceratobasidiaceae</taxon>
        <taxon>Rhizoctonia</taxon>
    </lineage>
</organism>
<dbReference type="Proteomes" id="UP000663831">
    <property type="component" value="Unassembled WGS sequence"/>
</dbReference>
<dbReference type="Pfam" id="PF13424">
    <property type="entry name" value="TPR_12"/>
    <property type="match status" value="5"/>
</dbReference>
<reference evidence="5" key="1">
    <citation type="submission" date="2021-01" db="EMBL/GenBank/DDBJ databases">
        <authorList>
            <person name="Kaushik A."/>
        </authorList>
    </citation>
    <scope>NUCLEOTIDE SEQUENCE</scope>
    <source>
        <strain evidence="5">AG3-1AP</strain>
    </source>
</reference>
<dbReference type="InterPro" id="IPR019734">
    <property type="entry name" value="TPR_rpt"/>
</dbReference>
<dbReference type="InterPro" id="IPR053137">
    <property type="entry name" value="NLR-like"/>
</dbReference>
<evidence type="ECO:0000313" key="6">
    <source>
        <dbReference type="Proteomes" id="UP000663831"/>
    </source>
</evidence>
<dbReference type="InterPro" id="IPR011990">
    <property type="entry name" value="TPR-like_helical_dom_sf"/>
</dbReference>
<dbReference type="Pfam" id="PF00931">
    <property type="entry name" value="NB-ARC"/>
    <property type="match status" value="1"/>
</dbReference>
<dbReference type="SUPFAM" id="SSF52540">
    <property type="entry name" value="P-loop containing nucleoside triphosphate hydrolases"/>
    <property type="match status" value="1"/>
</dbReference>
<comment type="caution">
    <text evidence="3">Lacks conserved residue(s) required for the propagation of feature annotation.</text>
</comment>
<accession>A0A8H3H0S7</accession>
<dbReference type="Gene3D" id="3.40.1090.10">
    <property type="entry name" value="Cytosolic phospholipase A2 catalytic domain"/>
    <property type="match status" value="1"/>
</dbReference>
<proteinExistence type="predicted"/>
<dbReference type="PROSITE" id="PS51635">
    <property type="entry name" value="PNPLA"/>
    <property type="match status" value="1"/>
</dbReference>
<dbReference type="InterPro" id="IPR002641">
    <property type="entry name" value="PNPLA_dom"/>
</dbReference>
<name>A0A8H3H0S7_9AGAM</name>
<dbReference type="Pfam" id="PF13374">
    <property type="entry name" value="TPR_10"/>
    <property type="match status" value="1"/>
</dbReference>